<evidence type="ECO:0000259" key="4">
    <source>
        <dbReference type="Pfam" id="PF24816"/>
    </source>
</evidence>
<dbReference type="InterPro" id="IPR013783">
    <property type="entry name" value="Ig-like_fold"/>
</dbReference>
<reference evidence="8" key="1">
    <citation type="submission" date="2011-08" db="EMBL/GenBank/DDBJ databases">
        <title>The draft genome of Latimeria chalumnae.</title>
        <authorList>
            <person name="Di Palma F."/>
            <person name="Alfoldi J."/>
            <person name="Johnson J."/>
            <person name="Berlin A."/>
            <person name="Gnerre S."/>
            <person name="Jaffe D."/>
            <person name="MacCallum I."/>
            <person name="Young S."/>
            <person name="Walker B.J."/>
            <person name="Lander E."/>
            <person name="Lindblad-Toh K."/>
        </authorList>
    </citation>
    <scope>NUCLEOTIDE SEQUENCE [LARGE SCALE GENOMIC DNA]</scope>
    <source>
        <strain evidence="8">Wild caught</strain>
    </source>
</reference>
<feature type="domain" description="CFAP65-like ninth Ig-like" evidence="4">
    <location>
        <begin position="1032"/>
        <end position="1213"/>
    </location>
</feature>
<dbReference type="InParanoid" id="M3XH82"/>
<dbReference type="InterPro" id="IPR057467">
    <property type="entry name" value="Ig_CFAP65_8th"/>
</dbReference>
<feature type="compositionally biased region" description="Basic and acidic residues" evidence="1">
    <location>
        <begin position="1529"/>
        <end position="1543"/>
    </location>
</feature>
<dbReference type="OMA" id="QQLKVMV"/>
<evidence type="ECO:0000256" key="1">
    <source>
        <dbReference type="SAM" id="MobiDB-lite"/>
    </source>
</evidence>
<dbReference type="Gene3D" id="2.60.40.10">
    <property type="entry name" value="Immunoglobulins"/>
    <property type="match status" value="9"/>
</dbReference>
<reference evidence="7" key="2">
    <citation type="submission" date="2025-08" db="UniProtKB">
        <authorList>
            <consortium name="Ensembl"/>
        </authorList>
    </citation>
    <scope>IDENTIFICATION</scope>
</reference>
<feature type="region of interest" description="Disordered" evidence="1">
    <location>
        <begin position="1486"/>
        <end position="1553"/>
    </location>
</feature>
<dbReference type="GeneTree" id="ENSGT00430000031142"/>
<protein>
    <submittedName>
        <fullName evidence="7">Cilia and flagella associated protein 65</fullName>
    </submittedName>
</protein>
<evidence type="ECO:0000259" key="2">
    <source>
        <dbReference type="Pfam" id="PF24291"/>
    </source>
</evidence>
<dbReference type="EMBL" id="AFYH01068062">
    <property type="status" value="NOT_ANNOTATED_CDS"/>
    <property type="molecule type" value="Genomic_DNA"/>
</dbReference>
<dbReference type="Pfam" id="PF24507">
    <property type="entry name" value="Ig_CFAP65_4th"/>
    <property type="match status" value="1"/>
</dbReference>
<dbReference type="EMBL" id="AFYH01068066">
    <property type="status" value="NOT_ANNOTATED_CDS"/>
    <property type="molecule type" value="Genomic_DNA"/>
</dbReference>
<dbReference type="InterPro" id="IPR058536">
    <property type="entry name" value="Ig_CFAP65_4th"/>
</dbReference>
<dbReference type="STRING" id="7897.ENSLACP00000022088"/>
<dbReference type="Proteomes" id="UP000008672">
    <property type="component" value="Unassembled WGS sequence"/>
</dbReference>
<feature type="region of interest" description="Disordered" evidence="1">
    <location>
        <begin position="1597"/>
        <end position="1633"/>
    </location>
</feature>
<evidence type="ECO:0000259" key="3">
    <source>
        <dbReference type="Pfam" id="PF24507"/>
    </source>
</evidence>
<evidence type="ECO:0000313" key="8">
    <source>
        <dbReference type="Proteomes" id="UP000008672"/>
    </source>
</evidence>
<feature type="domain" description="CFAP65 eight Ig-like" evidence="5">
    <location>
        <begin position="907"/>
        <end position="1029"/>
    </location>
</feature>
<dbReference type="Pfam" id="PF25249">
    <property type="entry name" value="Ig_CFAP65_7th"/>
    <property type="match status" value="1"/>
</dbReference>
<dbReference type="EMBL" id="AFYH01068064">
    <property type="status" value="NOT_ANNOTATED_CDS"/>
    <property type="molecule type" value="Genomic_DNA"/>
</dbReference>
<dbReference type="PANTHER" id="PTHR46127:SF1">
    <property type="entry name" value="CILIA- AND FLAGELLA-ASSOCIATED PROTEIN 65"/>
    <property type="match status" value="1"/>
</dbReference>
<dbReference type="Pfam" id="PF25248">
    <property type="entry name" value="Ig_CFAP65_8th"/>
    <property type="match status" value="1"/>
</dbReference>
<dbReference type="EMBL" id="AFYH01068065">
    <property type="status" value="NOT_ANNOTATED_CDS"/>
    <property type="molecule type" value="Genomic_DNA"/>
</dbReference>
<gene>
    <name evidence="7" type="primary">CFAP65</name>
</gene>
<feature type="domain" description="CFAP65 tenth Ig-like" evidence="2">
    <location>
        <begin position="1215"/>
        <end position="1334"/>
    </location>
</feature>
<dbReference type="GO" id="GO:0036126">
    <property type="term" value="C:sperm flagellum"/>
    <property type="evidence" value="ECO:0007669"/>
    <property type="project" value="TreeGrafter"/>
</dbReference>
<dbReference type="eggNOG" id="ENOG502QSJW">
    <property type="taxonomic scope" value="Eukaryota"/>
</dbReference>
<proteinExistence type="predicted"/>
<dbReference type="FunCoup" id="M3XH82">
    <property type="interactions" value="48"/>
</dbReference>
<dbReference type="GO" id="GO:0005737">
    <property type="term" value="C:cytoplasm"/>
    <property type="evidence" value="ECO:0007669"/>
    <property type="project" value="UniProtKB-SubCell"/>
</dbReference>
<feature type="compositionally biased region" description="Polar residues" evidence="1">
    <location>
        <begin position="1486"/>
        <end position="1504"/>
    </location>
</feature>
<dbReference type="EMBL" id="AFYH01068059">
    <property type="status" value="NOT_ANNOTATED_CDS"/>
    <property type="molecule type" value="Genomic_DNA"/>
</dbReference>
<dbReference type="GO" id="GO:0007288">
    <property type="term" value="P:sperm axoneme assembly"/>
    <property type="evidence" value="ECO:0007669"/>
    <property type="project" value="TreeGrafter"/>
</dbReference>
<dbReference type="InterPro" id="IPR052614">
    <property type="entry name" value="CFAP65"/>
</dbReference>
<dbReference type="SUPFAM" id="SSF49354">
    <property type="entry name" value="PapD-like"/>
    <property type="match status" value="1"/>
</dbReference>
<dbReference type="Pfam" id="PF24816">
    <property type="entry name" value="Ig_CFAP65__9th"/>
    <property type="match status" value="1"/>
</dbReference>
<dbReference type="EMBL" id="AFYH01068060">
    <property type="status" value="NOT_ANNOTATED_CDS"/>
    <property type="molecule type" value="Genomic_DNA"/>
</dbReference>
<organism evidence="7 8">
    <name type="scientific">Latimeria chalumnae</name>
    <name type="common">Coelacanth</name>
    <dbReference type="NCBI Taxonomy" id="7897"/>
    <lineage>
        <taxon>Eukaryota</taxon>
        <taxon>Metazoa</taxon>
        <taxon>Chordata</taxon>
        <taxon>Craniata</taxon>
        <taxon>Vertebrata</taxon>
        <taxon>Euteleostomi</taxon>
        <taxon>Coelacanthiformes</taxon>
        <taxon>Coelacanthidae</taxon>
        <taxon>Latimeria</taxon>
    </lineage>
</organism>
<accession>M3XH82</accession>
<name>M3XH82_LATCH</name>
<dbReference type="InterPro" id="IPR056344">
    <property type="entry name" value="Ig_CFAP65-like_9th"/>
</dbReference>
<feature type="domain" description="CFAP65 seventh Ig-like" evidence="6">
    <location>
        <begin position="797"/>
        <end position="888"/>
    </location>
</feature>
<dbReference type="EMBL" id="AFYH01068061">
    <property type="status" value="NOT_ANNOTATED_CDS"/>
    <property type="molecule type" value="Genomic_DNA"/>
</dbReference>
<dbReference type="InterPro" id="IPR008962">
    <property type="entry name" value="PapD-like_sf"/>
</dbReference>
<feature type="domain" description="CFAP65 fourth Ig-like" evidence="3">
    <location>
        <begin position="386"/>
        <end position="479"/>
    </location>
</feature>
<evidence type="ECO:0000259" key="5">
    <source>
        <dbReference type="Pfam" id="PF25248"/>
    </source>
</evidence>
<dbReference type="EMBL" id="AFYH01068063">
    <property type="status" value="NOT_ANNOTATED_CDS"/>
    <property type="molecule type" value="Genomic_DNA"/>
</dbReference>
<evidence type="ECO:0000313" key="7">
    <source>
        <dbReference type="Ensembl" id="ENSLACP00000022088.1"/>
    </source>
</evidence>
<dbReference type="Ensembl" id="ENSLACT00000025056.1">
    <property type="protein sequence ID" value="ENSLACP00000022088.1"/>
    <property type="gene ID" value="ENSLACG00000014696.2"/>
</dbReference>
<dbReference type="Pfam" id="PF24291">
    <property type="entry name" value="Ig_CFAP65"/>
    <property type="match status" value="1"/>
</dbReference>
<sequence length="1806" mass="203976">MLAPVQRCILGSNPLQRLNTTKHSKASASVQCSELRESQEVQLHTVQMKRRPKAKRQCFGLEVAESVVWYNWEPGLESTKHLTLKNVHMKTQKIKYRTPSSKYFRTLFPHMIFLSPGASYTLPITLISLDKKEYEDTLDFETTEGLFSVRLRTYLPRYSLVFPEKVCLPLCAVFDSTEASLCMHNTSELLTEYSWNIPDSFHMVPSSGVLAPKAECKIRIIFRPQTAKVHDQIATCFFGTNKEFQKSLHLEGISKFPYLLLSDLRNPSEAWGYEDEKSVLSFGHVAVGSMVEKHVEITNLSLVKAPINIEHAPNQSRLASAFSCDTKQAVVPANGKVWIPIQFKPQTVGVLEVDYFHIIPAGSLTKSVLKVSGFCKGPSVHFSNTMVNFGLISLGESCVHTLEIMNKSDVPAYFLLDIDCNESVFRVSQRCGVLPGQTPLTLQWTFHPTNPINYYRRVTCLIHHQDPLFLDLIGTCHSDLVQPAVLQPRHLSLYRSHLARGLSFYPPDLLKNMETQKKLQRDADGALFLPSEDFTDTPPISFPDIEQMVEYFDDGISSDITMFSPHVSTDVYQYDFGSCTLSCLAEPLPLCLTNHTKGKITLAWTCSPDSPFSVTPATAEIPPLKSTAFRVTFKPTKLHTLYWAELEAFACYRMQNNFRNMKDDIFHPPWCVTVQVSGNTFQAGQEHFIPCYHLDSPTLTFPVVNPMETAYRSMLLQNMGDCPLLFDLEIKNFKAVWVKPTMGLVMPGCHQIFTVRTIPLEGKVRKHTISIRLNSSDRHMQEVTLYSHSKRPLLSLEGNGNIFFKPTCIGVSSERRYTIKNVTQMMLYFQWCISNVDAHLLSVVPTAGVIHPNESLAQTWSFSPWQEKKYLIKPRVFIWTTKGGQPDVTSGSITHLSLRVIGEGTRGSISVECKYLNLGNVLIGSFKSCDLVLLNSGSCSLDFVLSVEQELAGPCDPEDVASDPLALELEFSRGTIAARSRIIIRLTTRPARSLHYSWQINYQILTPKVLDSSHSTEELQPLCSVSVDGVYPRLCISDARTAGSANGISKLQQWRLFSLEMLNTYLERDPTPLELIHKVPTRYSVRRCPSVYTPVMLDFNFGAASVGSEPSEFLLLMENKGMVPAHWAFLFPTDLKIELEYWAESGEFDCCDLHQMKIQDNKLFSVAPKLGCLHPGQQQSLQLLYRHEFVGTDRLPVLLKLSEGREILLNFVGVTVEKQKPYIHFISNKHTFAPVGIGTLKPPKQIYELYNGGLVPVTYEIQLDPLYQLQQNNFNHKVIQCLCPKGEIPPGVTAHLEWIFSPLEARTYSVDIPIHIEGGNMALITFTGIGFDERVLGDAVPLSNFPPAVTASNSQKLPLPGQTVFLSEERISFGNIPVYGKCSRVIFLNNNSEHDAISFSWHTTSKHVNKYLKLRPVSGVLEPGEHIHCIITIQASGKPSFYKLDLVCEIYQWRALKKFEKNIQQWENEKQKQVLEFTITDKNLHQDPSSPFTMNSEELSSTVKSGGADSSVHKYKTLPPIKTSLAGKKSAEQRRWERRKEQNTARVLSRPQPPKPFLLHLGITARSHSMEEFQDNFLLDFQKQYIYRKPNLSLDSKPATDFMDSRSSGGEEEEEEKKKKKEDIPSQQPLALATTQEREVITDILSTVIRSLLDNSQFHEAILESLAEPIPYFSMFWSEEKVHKSPWQAGAEEQSPVEMLPARVEEEKGDNAMLIPNAMSPAVSTEEVGEVENEEVGEVENEVLEILRVKDEQDLKEKIKHKPEFCNLVQSILENILQNITVEASRGEVVLTSRPRVIALPPSTPR</sequence>
<dbReference type="InterPro" id="IPR057470">
    <property type="entry name" value="Ig_CFAP65_7th"/>
</dbReference>
<dbReference type="InterPro" id="IPR056305">
    <property type="entry name" value="Ig_CFAP65_10th"/>
</dbReference>
<evidence type="ECO:0000259" key="6">
    <source>
        <dbReference type="Pfam" id="PF25249"/>
    </source>
</evidence>
<reference evidence="7" key="3">
    <citation type="submission" date="2025-09" db="UniProtKB">
        <authorList>
            <consortium name="Ensembl"/>
        </authorList>
    </citation>
    <scope>IDENTIFICATION</scope>
</reference>
<dbReference type="PANTHER" id="PTHR46127">
    <property type="entry name" value="CILIA- AND FLAGELLA-ASSOCIATED PROTEIN 65"/>
    <property type="match status" value="1"/>
</dbReference>
<keyword evidence="8" id="KW-1185">Reference proteome</keyword>